<dbReference type="RefSeq" id="WP_139256875.1">
    <property type="nucleotide sequence ID" value="NZ_FQWO01000001.1"/>
</dbReference>
<protein>
    <recommendedName>
        <fullName evidence="6">Outer membrane protein beta-barrel domain-containing protein</fullName>
    </recommendedName>
</protein>
<dbReference type="OrthoDB" id="1339381at2"/>
<feature type="chain" id="PRO_5012183529" description="Outer membrane protein beta-barrel domain-containing protein" evidence="1">
    <location>
        <begin position="22"/>
        <end position="207"/>
    </location>
</feature>
<name>A0A1M5I4T2_9FLAO</name>
<gene>
    <name evidence="2" type="ORF">BC624_10171</name>
    <name evidence="3" type="ORF">SAMN05443373_10171</name>
</gene>
<keyword evidence="1" id="KW-0732">Signal</keyword>
<dbReference type="Proteomes" id="UP000237771">
    <property type="component" value="Unassembled WGS sequence"/>
</dbReference>
<proteinExistence type="predicted"/>
<evidence type="ECO:0000313" key="3">
    <source>
        <dbReference type="EMBL" id="SHG23308.1"/>
    </source>
</evidence>
<evidence type="ECO:0000313" key="2">
    <source>
        <dbReference type="EMBL" id="PRZ27791.1"/>
    </source>
</evidence>
<keyword evidence="5" id="KW-1185">Reference proteome</keyword>
<reference evidence="3" key="2">
    <citation type="submission" date="2016-11" db="EMBL/GenBank/DDBJ databases">
        <authorList>
            <person name="Jaros S."/>
            <person name="Januszkiewicz K."/>
            <person name="Wedrychowicz H."/>
        </authorList>
    </citation>
    <scope>NUCLEOTIDE SEQUENCE [LARGE SCALE GENOMIC DNA]</scope>
    <source>
        <strain evidence="3">DSM 19729</strain>
    </source>
</reference>
<dbReference type="AlphaFoldDB" id="A0A1M5I4T2"/>
<evidence type="ECO:0000313" key="5">
    <source>
        <dbReference type="Proteomes" id="UP000237771"/>
    </source>
</evidence>
<evidence type="ECO:0000256" key="1">
    <source>
        <dbReference type="SAM" id="SignalP"/>
    </source>
</evidence>
<feature type="signal peptide" evidence="1">
    <location>
        <begin position="1"/>
        <end position="21"/>
    </location>
</feature>
<sequence>MKTTSIISVIMMLLVFQLSYSQQTANKENSFEKNKSILMEAGINVSLPVHIQMFRTHRYAVGLNFRAFKKISSKTEIGLKLDYDYRFARKIPDTTDTVKEKASHRNFSLIALKANVQFNFNHDWFFGAETGVGYALSDANGAIGLGFVSEYDGNAKFGSCSGLYIGKYLSIGQKHNNLEASMNLTNFLLKGHAENSLGLRLNYCFNK</sequence>
<reference evidence="2 5" key="3">
    <citation type="submission" date="2018-03" db="EMBL/GenBank/DDBJ databases">
        <title>Genomic Encyclopedia of Archaeal and Bacterial Type Strains, Phase II (KMG-II): from individual species to whole genera.</title>
        <authorList>
            <person name="Goeker M."/>
        </authorList>
    </citation>
    <scope>NUCLEOTIDE SEQUENCE [LARGE SCALE GENOMIC DNA]</scope>
    <source>
        <strain evidence="2 5">DSM 17797</strain>
    </source>
</reference>
<evidence type="ECO:0008006" key="6">
    <source>
        <dbReference type="Google" id="ProtNLM"/>
    </source>
</evidence>
<dbReference type="EMBL" id="FQWO01000001">
    <property type="protein sequence ID" value="SHG23308.1"/>
    <property type="molecule type" value="Genomic_DNA"/>
</dbReference>
<reference evidence="4" key="1">
    <citation type="submission" date="2016-11" db="EMBL/GenBank/DDBJ databases">
        <authorList>
            <person name="Varghese N."/>
            <person name="Submissions S."/>
        </authorList>
    </citation>
    <scope>NUCLEOTIDE SEQUENCE [LARGE SCALE GENOMIC DNA]</scope>
    <source>
        <strain evidence="4">DSM 19729</strain>
    </source>
</reference>
<accession>A0A1M5I4T2</accession>
<evidence type="ECO:0000313" key="4">
    <source>
        <dbReference type="Proteomes" id="UP000184384"/>
    </source>
</evidence>
<dbReference type="EMBL" id="PVUB01000001">
    <property type="protein sequence ID" value="PRZ27791.1"/>
    <property type="molecule type" value="Genomic_DNA"/>
</dbReference>
<dbReference type="Proteomes" id="UP000184384">
    <property type="component" value="Unassembled WGS sequence"/>
</dbReference>
<organism evidence="3 4">
    <name type="scientific">Flavobacterium granuli</name>
    <dbReference type="NCBI Taxonomy" id="280093"/>
    <lineage>
        <taxon>Bacteria</taxon>
        <taxon>Pseudomonadati</taxon>
        <taxon>Bacteroidota</taxon>
        <taxon>Flavobacteriia</taxon>
        <taxon>Flavobacteriales</taxon>
        <taxon>Flavobacteriaceae</taxon>
        <taxon>Flavobacterium</taxon>
    </lineage>
</organism>